<comment type="pathway">
    <text evidence="2 10">Amino-acid biosynthesis; L-tryptophan biosynthesis; L-tryptophan from chorismate: step 3/5.</text>
</comment>
<dbReference type="KEGG" id="usu:LVJ78_04505"/>
<dbReference type="CDD" id="cd00405">
    <property type="entry name" value="PRAI"/>
    <property type="match status" value="1"/>
</dbReference>
<dbReference type="RefSeq" id="WP_132953769.1">
    <property type="nucleotide sequence ID" value="NZ_CALJUB010000175.1"/>
</dbReference>
<feature type="domain" description="N-(5'phosphoribosyl) anthranilate isomerase (PRAI)" evidence="11">
    <location>
        <begin position="7"/>
        <end position="200"/>
    </location>
</feature>
<gene>
    <name evidence="10" type="primary">trpF</name>
    <name evidence="12" type="ORF">EV680_11211</name>
    <name evidence="13" type="ORF">LVJ78_04505</name>
</gene>
<keyword evidence="6 10" id="KW-0028">Amino-acid biosynthesis</keyword>
<dbReference type="GO" id="GO:0004640">
    <property type="term" value="F:phosphoribosylanthranilate isomerase activity"/>
    <property type="evidence" value="ECO:0007669"/>
    <property type="project" value="UniProtKB-UniRule"/>
</dbReference>
<dbReference type="NCBIfam" id="NF002298">
    <property type="entry name" value="PRK01222.1-4"/>
    <property type="match status" value="1"/>
</dbReference>
<keyword evidence="7 10" id="KW-0822">Tryptophan biosynthesis</keyword>
<evidence type="ECO:0000259" key="11">
    <source>
        <dbReference type="Pfam" id="PF00697"/>
    </source>
</evidence>
<dbReference type="PANTHER" id="PTHR42894">
    <property type="entry name" value="N-(5'-PHOSPHORIBOSYL)ANTHRANILATE ISOMERASE"/>
    <property type="match status" value="1"/>
</dbReference>
<dbReference type="InterPro" id="IPR011060">
    <property type="entry name" value="RibuloseP-bd_barrel"/>
</dbReference>
<dbReference type="EC" id="5.3.1.24" evidence="4 10"/>
<organism evidence="13 15">
    <name type="scientific">Uruburuella suis</name>
    <dbReference type="NCBI Taxonomy" id="252130"/>
    <lineage>
        <taxon>Bacteria</taxon>
        <taxon>Pseudomonadati</taxon>
        <taxon>Pseudomonadota</taxon>
        <taxon>Betaproteobacteria</taxon>
        <taxon>Neisseriales</taxon>
        <taxon>Neisseriaceae</taxon>
        <taxon>Uruburuella</taxon>
    </lineage>
</organism>
<evidence type="ECO:0000313" key="14">
    <source>
        <dbReference type="Proteomes" id="UP000294721"/>
    </source>
</evidence>
<evidence type="ECO:0000313" key="15">
    <source>
        <dbReference type="Proteomes" id="UP000829756"/>
    </source>
</evidence>
<proteinExistence type="inferred from homology"/>
<dbReference type="NCBIfam" id="NF002299">
    <property type="entry name" value="PRK01222.1-6"/>
    <property type="match status" value="1"/>
</dbReference>
<keyword evidence="8 10" id="KW-0057">Aromatic amino acid biosynthesis</keyword>
<comment type="catalytic activity">
    <reaction evidence="1 10">
        <text>N-(5-phospho-beta-D-ribosyl)anthranilate = 1-(2-carboxyphenylamino)-1-deoxy-D-ribulose 5-phosphate</text>
        <dbReference type="Rhea" id="RHEA:21540"/>
        <dbReference type="ChEBI" id="CHEBI:18277"/>
        <dbReference type="ChEBI" id="CHEBI:58613"/>
        <dbReference type="EC" id="5.3.1.24"/>
    </reaction>
</comment>
<evidence type="ECO:0000313" key="12">
    <source>
        <dbReference type="EMBL" id="TCP06385.1"/>
    </source>
</evidence>
<comment type="similarity">
    <text evidence="3 10">Belongs to the TrpF family.</text>
</comment>
<evidence type="ECO:0000256" key="3">
    <source>
        <dbReference type="ARBA" id="ARBA00007571"/>
    </source>
</evidence>
<dbReference type="Pfam" id="PF00697">
    <property type="entry name" value="PRAI"/>
    <property type="match status" value="1"/>
</dbReference>
<dbReference type="AlphaFoldDB" id="A0AAE9GXW7"/>
<dbReference type="EMBL" id="SLXE01000012">
    <property type="protein sequence ID" value="TCP06385.1"/>
    <property type="molecule type" value="Genomic_DNA"/>
</dbReference>
<dbReference type="Proteomes" id="UP000829756">
    <property type="component" value="Chromosome"/>
</dbReference>
<dbReference type="InterPro" id="IPR001240">
    <property type="entry name" value="PRAI_dom"/>
</dbReference>
<evidence type="ECO:0000256" key="8">
    <source>
        <dbReference type="ARBA" id="ARBA00023141"/>
    </source>
</evidence>
<dbReference type="InterPro" id="IPR013785">
    <property type="entry name" value="Aldolase_TIM"/>
</dbReference>
<evidence type="ECO:0000256" key="4">
    <source>
        <dbReference type="ARBA" id="ARBA00012572"/>
    </source>
</evidence>
<sequence>MSKIRTKICGFTRPEDAAEAARLGVDAVGLVFYEKSRRFVTIEAAQAVVRALPPFVSVAALFVNETEARIREVLRQVPVDIIQFHGDEPPEFCRRFERPYLKAVRVRHAQDIAAAAAEFADARALLLDAYVEGEYGGTGQRFDWQMLPENLSGHWILSGGLTPENVAEALRIAGADAVDISSGVESAPGVKCPQKMAAFMAVVREAQKQ</sequence>
<evidence type="ECO:0000256" key="2">
    <source>
        <dbReference type="ARBA" id="ARBA00004664"/>
    </source>
</evidence>
<evidence type="ECO:0000313" key="13">
    <source>
        <dbReference type="EMBL" id="UOO80277.1"/>
    </source>
</evidence>
<dbReference type="HAMAP" id="MF_00135">
    <property type="entry name" value="PRAI"/>
    <property type="match status" value="1"/>
</dbReference>
<dbReference type="PANTHER" id="PTHR42894:SF1">
    <property type="entry name" value="N-(5'-PHOSPHORIBOSYL)ANTHRANILATE ISOMERASE"/>
    <property type="match status" value="1"/>
</dbReference>
<evidence type="ECO:0000256" key="10">
    <source>
        <dbReference type="HAMAP-Rule" id="MF_00135"/>
    </source>
</evidence>
<dbReference type="EMBL" id="CP091507">
    <property type="protein sequence ID" value="UOO80277.1"/>
    <property type="molecule type" value="Genomic_DNA"/>
</dbReference>
<evidence type="ECO:0000256" key="1">
    <source>
        <dbReference type="ARBA" id="ARBA00001164"/>
    </source>
</evidence>
<keyword evidence="14" id="KW-1185">Reference proteome</keyword>
<dbReference type="SUPFAM" id="SSF51366">
    <property type="entry name" value="Ribulose-phoshate binding barrel"/>
    <property type="match status" value="1"/>
</dbReference>
<dbReference type="Gene3D" id="3.20.20.70">
    <property type="entry name" value="Aldolase class I"/>
    <property type="match status" value="1"/>
</dbReference>
<name>A0AAE9GXW7_9NEIS</name>
<evidence type="ECO:0000256" key="7">
    <source>
        <dbReference type="ARBA" id="ARBA00022822"/>
    </source>
</evidence>
<dbReference type="InterPro" id="IPR044643">
    <property type="entry name" value="TrpF_fam"/>
</dbReference>
<keyword evidence="9 10" id="KW-0413">Isomerase</keyword>
<protein>
    <recommendedName>
        <fullName evidence="5 10">N-(5'-phosphoribosyl)anthranilate isomerase</fullName>
        <shortName evidence="10">PRAI</shortName>
        <ecNumber evidence="4 10">5.3.1.24</ecNumber>
    </recommendedName>
</protein>
<reference evidence="13" key="3">
    <citation type="journal article" date="2022" name="Res Sq">
        <title>Evolution of multicellular longitudinally dividing oral cavity symbionts (Neisseriaceae).</title>
        <authorList>
            <person name="Nyongesa S."/>
            <person name="Weber P."/>
            <person name="Bernet E."/>
            <person name="Pullido F."/>
            <person name="Nieckarz M."/>
            <person name="Delaby M."/>
            <person name="Nieves C."/>
            <person name="Viehboeck T."/>
            <person name="Krause N."/>
            <person name="Rivera-Millot A."/>
            <person name="Nakamura A."/>
            <person name="Vischer N."/>
            <person name="VanNieuwenhze M."/>
            <person name="Brun Y."/>
            <person name="Cava F."/>
            <person name="Bulgheresi S."/>
            <person name="Veyrier F."/>
        </authorList>
    </citation>
    <scope>NUCLEOTIDE SEQUENCE</scope>
    <source>
        <strain evidence="13">1258/02</strain>
    </source>
</reference>
<dbReference type="FunFam" id="3.20.20.70:FF:000075">
    <property type="entry name" value="Tryptophan biosynthesis protein TRP1"/>
    <property type="match status" value="1"/>
</dbReference>
<reference evidence="13" key="2">
    <citation type="submission" date="2021-12" db="EMBL/GenBank/DDBJ databases">
        <authorList>
            <person name="Veyrier F.J."/>
        </authorList>
    </citation>
    <scope>NUCLEOTIDE SEQUENCE</scope>
    <source>
        <strain evidence="13">1258/02</strain>
    </source>
</reference>
<evidence type="ECO:0000256" key="6">
    <source>
        <dbReference type="ARBA" id="ARBA00022605"/>
    </source>
</evidence>
<dbReference type="Proteomes" id="UP000294721">
    <property type="component" value="Unassembled WGS sequence"/>
</dbReference>
<accession>A0AAE9GXW7</accession>
<reference evidence="12 14" key="1">
    <citation type="submission" date="2019-03" db="EMBL/GenBank/DDBJ databases">
        <title>Genomic Encyclopedia of Type Strains, Phase IV (KMG-IV): sequencing the most valuable type-strain genomes for metagenomic binning, comparative biology and taxonomic classification.</title>
        <authorList>
            <person name="Goeker M."/>
        </authorList>
    </citation>
    <scope>NUCLEOTIDE SEQUENCE [LARGE SCALE GENOMIC DNA]</scope>
    <source>
        <strain evidence="12 14">DSM 17474</strain>
    </source>
</reference>
<evidence type="ECO:0000256" key="9">
    <source>
        <dbReference type="ARBA" id="ARBA00023235"/>
    </source>
</evidence>
<evidence type="ECO:0000256" key="5">
    <source>
        <dbReference type="ARBA" id="ARBA00022272"/>
    </source>
</evidence>
<dbReference type="GO" id="GO:0000162">
    <property type="term" value="P:L-tryptophan biosynthetic process"/>
    <property type="evidence" value="ECO:0007669"/>
    <property type="project" value="UniProtKB-UniRule"/>
</dbReference>